<dbReference type="InterPro" id="IPR038286">
    <property type="entry name" value="IPK_sf"/>
</dbReference>
<dbReference type="EMBL" id="CAVNYO010000029">
    <property type="protein sequence ID" value="CAK5262949.1"/>
    <property type="molecule type" value="Genomic_DNA"/>
</dbReference>
<dbReference type="GO" id="GO:0000824">
    <property type="term" value="F:inositol-1,4,5,6-tetrakisphosphate 3-kinase activity"/>
    <property type="evidence" value="ECO:0007669"/>
    <property type="project" value="TreeGrafter"/>
</dbReference>
<feature type="compositionally biased region" description="Low complexity" evidence="5">
    <location>
        <begin position="981"/>
        <end position="990"/>
    </location>
</feature>
<reference evidence="6" key="1">
    <citation type="submission" date="2023-11" db="EMBL/GenBank/DDBJ databases">
        <authorList>
            <person name="De Vega J J."/>
            <person name="De Vega J J."/>
        </authorList>
    </citation>
    <scope>NUCLEOTIDE SEQUENCE</scope>
</reference>
<feature type="region of interest" description="Disordered" evidence="5">
    <location>
        <begin position="1"/>
        <end position="102"/>
    </location>
</feature>
<dbReference type="GO" id="GO:0046854">
    <property type="term" value="P:phosphatidylinositol phosphate biosynthetic process"/>
    <property type="evidence" value="ECO:0007669"/>
    <property type="project" value="TreeGrafter"/>
</dbReference>
<evidence type="ECO:0000313" key="6">
    <source>
        <dbReference type="EMBL" id="CAK5262949.1"/>
    </source>
</evidence>
<feature type="region of interest" description="Disordered" evidence="5">
    <location>
        <begin position="1124"/>
        <end position="1144"/>
    </location>
</feature>
<comment type="caution">
    <text evidence="6">The sequence shown here is derived from an EMBL/GenBank/DDBJ whole genome shotgun (WGS) entry which is preliminary data.</text>
</comment>
<feature type="compositionally biased region" description="Acidic residues" evidence="5">
    <location>
        <begin position="534"/>
        <end position="547"/>
    </location>
</feature>
<evidence type="ECO:0000256" key="4">
    <source>
        <dbReference type="RuleBase" id="RU363090"/>
    </source>
</evidence>
<feature type="region of interest" description="Disordered" evidence="5">
    <location>
        <begin position="119"/>
        <end position="157"/>
    </location>
</feature>
<feature type="compositionally biased region" description="Basic residues" evidence="5">
    <location>
        <begin position="731"/>
        <end position="740"/>
    </location>
</feature>
<feature type="compositionally biased region" description="Low complexity" evidence="5">
    <location>
        <begin position="122"/>
        <end position="143"/>
    </location>
</feature>
<feature type="region of interest" description="Disordered" evidence="5">
    <location>
        <begin position="708"/>
        <end position="740"/>
    </location>
</feature>
<gene>
    <name evidence="6" type="ORF">MYCIT1_LOCUS2048</name>
</gene>
<dbReference type="InterPro" id="IPR005522">
    <property type="entry name" value="IPK"/>
</dbReference>
<accession>A0AAD2GS55</accession>
<dbReference type="Gene3D" id="3.30.470.160">
    <property type="entry name" value="Inositol polyphosphate kinase"/>
    <property type="match status" value="1"/>
</dbReference>
<evidence type="ECO:0000256" key="1">
    <source>
        <dbReference type="ARBA" id="ARBA00007374"/>
    </source>
</evidence>
<feature type="compositionally biased region" description="Basic and acidic residues" evidence="5">
    <location>
        <begin position="993"/>
        <end position="1009"/>
    </location>
</feature>
<protein>
    <recommendedName>
        <fullName evidence="4">Kinase</fullName>
        <ecNumber evidence="4">2.7.-.-</ecNumber>
    </recommendedName>
</protein>
<feature type="compositionally biased region" description="Acidic residues" evidence="5">
    <location>
        <begin position="717"/>
        <end position="726"/>
    </location>
</feature>
<keyword evidence="3 4" id="KW-0418">Kinase</keyword>
<feature type="compositionally biased region" description="Low complexity" evidence="5">
    <location>
        <begin position="311"/>
        <end position="323"/>
    </location>
</feature>
<feature type="compositionally biased region" description="Low complexity" evidence="5">
    <location>
        <begin position="383"/>
        <end position="395"/>
    </location>
</feature>
<name>A0AAD2GS55_9AGAR</name>
<organism evidence="6 7">
    <name type="scientific">Mycena citricolor</name>
    <dbReference type="NCBI Taxonomy" id="2018698"/>
    <lineage>
        <taxon>Eukaryota</taxon>
        <taxon>Fungi</taxon>
        <taxon>Dikarya</taxon>
        <taxon>Basidiomycota</taxon>
        <taxon>Agaricomycotina</taxon>
        <taxon>Agaricomycetes</taxon>
        <taxon>Agaricomycetidae</taxon>
        <taxon>Agaricales</taxon>
        <taxon>Marasmiineae</taxon>
        <taxon>Mycenaceae</taxon>
        <taxon>Mycena</taxon>
    </lineage>
</organism>
<comment type="similarity">
    <text evidence="1 4">Belongs to the inositol phosphokinase (IPK) family.</text>
</comment>
<dbReference type="GO" id="GO:0005737">
    <property type="term" value="C:cytoplasm"/>
    <property type="evidence" value="ECO:0007669"/>
    <property type="project" value="TreeGrafter"/>
</dbReference>
<dbReference type="Proteomes" id="UP001295794">
    <property type="component" value="Unassembled WGS sequence"/>
</dbReference>
<feature type="compositionally biased region" description="Polar residues" evidence="5">
    <location>
        <begin position="72"/>
        <end position="84"/>
    </location>
</feature>
<evidence type="ECO:0000256" key="3">
    <source>
        <dbReference type="ARBA" id="ARBA00022777"/>
    </source>
</evidence>
<feature type="region of interest" description="Disordered" evidence="5">
    <location>
        <begin position="171"/>
        <end position="196"/>
    </location>
</feature>
<feature type="compositionally biased region" description="Low complexity" evidence="5">
    <location>
        <begin position="85"/>
        <end position="102"/>
    </location>
</feature>
<feature type="compositionally biased region" description="Low complexity" evidence="5">
    <location>
        <begin position="177"/>
        <end position="192"/>
    </location>
</feature>
<evidence type="ECO:0000313" key="7">
    <source>
        <dbReference type="Proteomes" id="UP001295794"/>
    </source>
</evidence>
<keyword evidence="7" id="KW-1185">Reference proteome</keyword>
<dbReference type="EC" id="2.7.-.-" evidence="4"/>
<feature type="compositionally biased region" description="Polar residues" evidence="5">
    <location>
        <begin position="364"/>
        <end position="374"/>
    </location>
</feature>
<feature type="region of interest" description="Disordered" evidence="5">
    <location>
        <begin position="980"/>
        <end position="1015"/>
    </location>
</feature>
<feature type="region of interest" description="Disordered" evidence="5">
    <location>
        <begin position="517"/>
        <end position="552"/>
    </location>
</feature>
<dbReference type="SUPFAM" id="SSF56104">
    <property type="entry name" value="SAICAR synthase-like"/>
    <property type="match status" value="1"/>
</dbReference>
<dbReference type="GO" id="GO:0032958">
    <property type="term" value="P:inositol phosphate biosynthetic process"/>
    <property type="evidence" value="ECO:0007669"/>
    <property type="project" value="InterPro"/>
</dbReference>
<feature type="region of interest" description="Disordered" evidence="5">
    <location>
        <begin position="302"/>
        <end position="327"/>
    </location>
</feature>
<evidence type="ECO:0000256" key="5">
    <source>
        <dbReference type="SAM" id="MobiDB-lite"/>
    </source>
</evidence>
<dbReference type="Pfam" id="PF03770">
    <property type="entry name" value="IPK"/>
    <property type="match status" value="1"/>
</dbReference>
<dbReference type="GO" id="GO:0008440">
    <property type="term" value="F:inositol-1,4,5-trisphosphate 3-kinase activity"/>
    <property type="evidence" value="ECO:0007669"/>
    <property type="project" value="TreeGrafter"/>
</dbReference>
<feature type="region of interest" description="Disordered" evidence="5">
    <location>
        <begin position="228"/>
        <end position="250"/>
    </location>
</feature>
<dbReference type="PANTHER" id="PTHR12400:SF21">
    <property type="entry name" value="KINASE"/>
    <property type="match status" value="1"/>
</dbReference>
<proteinExistence type="inferred from homology"/>
<evidence type="ECO:0000256" key="2">
    <source>
        <dbReference type="ARBA" id="ARBA00022679"/>
    </source>
</evidence>
<dbReference type="AlphaFoldDB" id="A0AAD2GS55"/>
<feature type="region of interest" description="Disordered" evidence="5">
    <location>
        <begin position="346"/>
        <end position="397"/>
    </location>
</feature>
<dbReference type="PANTHER" id="PTHR12400">
    <property type="entry name" value="INOSITOL POLYPHOSPHATE KINASE"/>
    <property type="match status" value="1"/>
</dbReference>
<keyword evidence="2 4" id="KW-0808">Transferase</keyword>
<sequence length="1165" mass="129537">MASLVDNHQPKPHLHRFPHSPPSTVSSFVPQQDDHDVPVGDLAFFHRSTSPRKHRKDTHPDKGSDSDGYITERSTNRVVPRTSQASRRNAARARTLPSSASSSGALALLLNSDHPTIARPLSARSHSGASSVSSSSSSFSPGSRDQHLGGSQPAAGGIGRKVAETLQLFKETQDPESSSFAAGPSSARPASSKRADDVAEAKFQFVKRSEWPDRGTAAIRREKSFSTLGRVKTGESDADGTQETARSPARETFIEDLTQWRESVVTMAESSRGRRRERPPEEPIVFDVDVCFHPFPVTVEPDCKLSTPNQSSSKSRSSRVPSLRFRERTASRVNDVATLTPIATPRFSAKVPSTPPTLLQPPSADNSEAFSPWSTDDESAWETASTTTSTSTTSAGVLNSQEATSADGLHAISSPAVHDAVGLNDDDDEVLDFDLDDLPDQDLPHIPLRPFRNQVGGHSAIYRFTKQAVCKPLVSRENLFYESVERDAPPLLGYIPRYLGVMLVTYRRVPKAPSPIFSHPLSDHARDGEVTENAPDELGESDTDSAEMPEVALDRNRHIIPEWMLRGRYRSLSQSNMSVPPLVDRRLNRPHLINGAVSSPDLAVAPSRTRMSPLARYPPFVTSEMEAPTPVNSPSQSIRAFPTQLVPQPVNPDFLADEASTQPQLSAFPSTTQSPWFGGTGSTMVNTKLKDHVFSTVLRRFRRRTGGRLATENRTDDDGDVADAEEEEHKHTPRRTRSGKIRPLISQVGDLTGLEKSPPIRRVQSESVMASPAKLKSLAIEERRTKDMINVFGLDFDESRENDWQLPPLRRRSRSRSLDFVPPAPPAGNAAATRQSHFILMEDLTGRLKRPCVMDLKMGTRQYGIDATPAKKKSQRKKCDRTTSRPLGVRVCGMQVWNHATQSYISQDKYMGRDVRPEAFHTVLASFLHDGERLLAYQIPILLQKLYGLARIVNRLKGYRFYGCSILLIYDGDRDLQETLRSSSLEQPSSRSKRGESLERRNSRSEHSRPQALRRTHSEDLLVGPVAKRRRKNRGEINIRIVDFAHTTTGKDWIPYTDINDRPHESSQTSSGYVAEIDPSSGLLYARFPPHYPEEADRGFLFGLRSLTDALEHIWNEERIRRIKASREDDPAAETRLPPLPTDGQEIFEEIFGRADEDDPGLIST</sequence>
<dbReference type="GO" id="GO:0005634">
    <property type="term" value="C:nucleus"/>
    <property type="evidence" value="ECO:0007669"/>
    <property type="project" value="TreeGrafter"/>
</dbReference>